<dbReference type="Proteomes" id="UP000297245">
    <property type="component" value="Unassembled WGS sequence"/>
</dbReference>
<dbReference type="Gene3D" id="6.10.140.2220">
    <property type="match status" value="1"/>
</dbReference>
<keyword evidence="3" id="KW-0862">Zinc</keyword>
<evidence type="ECO:0000256" key="1">
    <source>
        <dbReference type="ARBA" id="ARBA00022723"/>
    </source>
</evidence>
<proteinExistence type="predicted"/>
<name>A0A4S8LUB5_DENBC</name>
<keyword evidence="7" id="KW-1185">Reference proteome</keyword>
<keyword evidence="1" id="KW-0479">Metal-binding</keyword>
<accession>A0A4S8LUB5</accession>
<dbReference type="AlphaFoldDB" id="A0A4S8LUB5"/>
<sequence>MNVPINRPCLLCGSPTSMWCSRCQGAFYCRPEHLQQDWPRHRTECIPTTHQSTHNMNMIATPPPAEPQYTSVSAILFAPEEERPRIVTVNCRPASRSSHGMCPLPLVQQYFPDGQTEGIVLTQGLNGEALRFPLHLWYSPTALQRSSPVNRSIYNITSGSAPKSWCGPVVVLKYNGSRRQGYADAGSNDLPALSAYFLAYK</sequence>
<evidence type="ECO:0000256" key="4">
    <source>
        <dbReference type="PROSITE-ProRule" id="PRU00134"/>
    </source>
</evidence>
<evidence type="ECO:0000256" key="2">
    <source>
        <dbReference type="ARBA" id="ARBA00022771"/>
    </source>
</evidence>
<evidence type="ECO:0000313" key="7">
    <source>
        <dbReference type="Proteomes" id="UP000297245"/>
    </source>
</evidence>
<organism evidence="6 7">
    <name type="scientific">Dendrothele bispora (strain CBS 962.96)</name>
    <dbReference type="NCBI Taxonomy" id="1314807"/>
    <lineage>
        <taxon>Eukaryota</taxon>
        <taxon>Fungi</taxon>
        <taxon>Dikarya</taxon>
        <taxon>Basidiomycota</taxon>
        <taxon>Agaricomycotina</taxon>
        <taxon>Agaricomycetes</taxon>
        <taxon>Agaricomycetidae</taxon>
        <taxon>Agaricales</taxon>
        <taxon>Agaricales incertae sedis</taxon>
        <taxon>Dendrothele</taxon>
    </lineage>
</organism>
<gene>
    <name evidence="6" type="ORF">K435DRAFT_861952</name>
</gene>
<evidence type="ECO:0000256" key="3">
    <source>
        <dbReference type="ARBA" id="ARBA00022833"/>
    </source>
</evidence>
<keyword evidence="2 4" id="KW-0863">Zinc-finger</keyword>
<dbReference type="InterPro" id="IPR002893">
    <property type="entry name" value="Znf_MYND"/>
</dbReference>
<dbReference type="PROSITE" id="PS01360">
    <property type="entry name" value="ZF_MYND_1"/>
    <property type="match status" value="1"/>
</dbReference>
<evidence type="ECO:0000259" key="5">
    <source>
        <dbReference type="PROSITE" id="PS50865"/>
    </source>
</evidence>
<dbReference type="PROSITE" id="PS50865">
    <property type="entry name" value="ZF_MYND_2"/>
    <property type="match status" value="1"/>
</dbReference>
<dbReference type="OrthoDB" id="437457at2759"/>
<dbReference type="SUPFAM" id="SSF144232">
    <property type="entry name" value="HIT/MYND zinc finger-like"/>
    <property type="match status" value="1"/>
</dbReference>
<reference evidence="6 7" key="1">
    <citation type="journal article" date="2019" name="Nat. Ecol. Evol.">
        <title>Megaphylogeny resolves global patterns of mushroom evolution.</title>
        <authorList>
            <person name="Varga T."/>
            <person name="Krizsan K."/>
            <person name="Foldi C."/>
            <person name="Dima B."/>
            <person name="Sanchez-Garcia M."/>
            <person name="Sanchez-Ramirez S."/>
            <person name="Szollosi G.J."/>
            <person name="Szarkandi J.G."/>
            <person name="Papp V."/>
            <person name="Albert L."/>
            <person name="Andreopoulos W."/>
            <person name="Angelini C."/>
            <person name="Antonin V."/>
            <person name="Barry K.W."/>
            <person name="Bougher N.L."/>
            <person name="Buchanan P."/>
            <person name="Buyck B."/>
            <person name="Bense V."/>
            <person name="Catcheside P."/>
            <person name="Chovatia M."/>
            <person name="Cooper J."/>
            <person name="Damon W."/>
            <person name="Desjardin D."/>
            <person name="Finy P."/>
            <person name="Geml J."/>
            <person name="Haridas S."/>
            <person name="Hughes K."/>
            <person name="Justo A."/>
            <person name="Karasinski D."/>
            <person name="Kautmanova I."/>
            <person name="Kiss B."/>
            <person name="Kocsube S."/>
            <person name="Kotiranta H."/>
            <person name="LaButti K.M."/>
            <person name="Lechner B.E."/>
            <person name="Liimatainen K."/>
            <person name="Lipzen A."/>
            <person name="Lukacs Z."/>
            <person name="Mihaltcheva S."/>
            <person name="Morgado L.N."/>
            <person name="Niskanen T."/>
            <person name="Noordeloos M.E."/>
            <person name="Ohm R.A."/>
            <person name="Ortiz-Santana B."/>
            <person name="Ovrebo C."/>
            <person name="Racz N."/>
            <person name="Riley R."/>
            <person name="Savchenko A."/>
            <person name="Shiryaev A."/>
            <person name="Soop K."/>
            <person name="Spirin V."/>
            <person name="Szebenyi C."/>
            <person name="Tomsovsky M."/>
            <person name="Tulloss R.E."/>
            <person name="Uehling J."/>
            <person name="Grigoriev I.V."/>
            <person name="Vagvolgyi C."/>
            <person name="Papp T."/>
            <person name="Martin F.M."/>
            <person name="Miettinen O."/>
            <person name="Hibbett D.S."/>
            <person name="Nagy L.G."/>
        </authorList>
    </citation>
    <scope>NUCLEOTIDE SEQUENCE [LARGE SCALE GENOMIC DNA]</scope>
    <source>
        <strain evidence="6 7">CBS 962.96</strain>
    </source>
</reference>
<dbReference type="EMBL" id="ML179262">
    <property type="protein sequence ID" value="THU92960.1"/>
    <property type="molecule type" value="Genomic_DNA"/>
</dbReference>
<dbReference type="GO" id="GO:0008270">
    <property type="term" value="F:zinc ion binding"/>
    <property type="evidence" value="ECO:0007669"/>
    <property type="project" value="UniProtKB-KW"/>
</dbReference>
<evidence type="ECO:0000313" key="6">
    <source>
        <dbReference type="EMBL" id="THU92960.1"/>
    </source>
</evidence>
<feature type="domain" description="MYND-type" evidence="5">
    <location>
        <begin position="9"/>
        <end position="45"/>
    </location>
</feature>
<dbReference type="Pfam" id="PF01753">
    <property type="entry name" value="zf-MYND"/>
    <property type="match status" value="1"/>
</dbReference>
<protein>
    <recommendedName>
        <fullName evidence="5">MYND-type domain-containing protein</fullName>
    </recommendedName>
</protein>